<protein>
    <submittedName>
        <fullName evidence="4">Glycine dehydrogenase [decarboxylating]</fullName>
        <ecNumber evidence="4">1.4.4.2</ecNumber>
    </submittedName>
</protein>
<feature type="domain" description="Glycine cleavage system P-protein N-terminal" evidence="3">
    <location>
        <begin position="1"/>
        <end position="40"/>
    </location>
</feature>
<dbReference type="GO" id="GO:0004375">
    <property type="term" value="F:glycine dehydrogenase (decarboxylating) activity"/>
    <property type="evidence" value="ECO:0007669"/>
    <property type="project" value="UniProtKB-EC"/>
</dbReference>
<dbReference type="SUPFAM" id="SSF53383">
    <property type="entry name" value="PLP-dependent transferases"/>
    <property type="match status" value="1"/>
</dbReference>
<organism evidence="4 5">
    <name type="scientific">Chromobacterium violaceum</name>
    <dbReference type="NCBI Taxonomy" id="536"/>
    <lineage>
        <taxon>Bacteria</taxon>
        <taxon>Pseudomonadati</taxon>
        <taxon>Pseudomonadota</taxon>
        <taxon>Betaproteobacteria</taxon>
        <taxon>Neisseriales</taxon>
        <taxon>Chromobacteriaceae</taxon>
        <taxon>Chromobacterium</taxon>
    </lineage>
</organism>
<evidence type="ECO:0000256" key="1">
    <source>
        <dbReference type="ARBA" id="ARBA00003788"/>
    </source>
</evidence>
<dbReference type="Proteomes" id="UP000275777">
    <property type="component" value="Chromosome"/>
</dbReference>
<dbReference type="InterPro" id="IPR020581">
    <property type="entry name" value="GDC_P"/>
</dbReference>
<keyword evidence="2 4" id="KW-0560">Oxidoreductase</keyword>
<name>A0A447THX7_CHRVL</name>
<comment type="function">
    <text evidence="1">The glycine cleavage system catalyzes the degradation of glycine. The P protein binds the alpha-amino group of glycine through its pyridoxal phosphate cofactor; CO(2) is released and the remaining methylamine moiety is then transferred to the lipoamide cofactor of the H protein.</text>
</comment>
<dbReference type="EMBL" id="LR134182">
    <property type="protein sequence ID" value="VEB44522.1"/>
    <property type="molecule type" value="Genomic_DNA"/>
</dbReference>
<dbReference type="GO" id="GO:0005829">
    <property type="term" value="C:cytosol"/>
    <property type="evidence" value="ECO:0007669"/>
    <property type="project" value="TreeGrafter"/>
</dbReference>
<evidence type="ECO:0000259" key="3">
    <source>
        <dbReference type="Pfam" id="PF02347"/>
    </source>
</evidence>
<dbReference type="InterPro" id="IPR049315">
    <property type="entry name" value="GDC-P_N"/>
</dbReference>
<dbReference type="GO" id="GO:0030170">
    <property type="term" value="F:pyridoxal phosphate binding"/>
    <property type="evidence" value="ECO:0007669"/>
    <property type="project" value="TreeGrafter"/>
</dbReference>
<dbReference type="GO" id="GO:0016594">
    <property type="term" value="F:glycine binding"/>
    <property type="evidence" value="ECO:0007669"/>
    <property type="project" value="TreeGrafter"/>
</dbReference>
<dbReference type="InterPro" id="IPR015421">
    <property type="entry name" value="PyrdxlP-dep_Trfase_major"/>
</dbReference>
<evidence type="ECO:0000313" key="4">
    <source>
        <dbReference type="EMBL" id="VEB44522.1"/>
    </source>
</evidence>
<dbReference type="PANTHER" id="PTHR11773:SF1">
    <property type="entry name" value="GLYCINE DEHYDROGENASE (DECARBOXYLATING), MITOCHONDRIAL"/>
    <property type="match status" value="1"/>
</dbReference>
<dbReference type="EC" id="1.4.4.2" evidence="4"/>
<evidence type="ECO:0000256" key="2">
    <source>
        <dbReference type="ARBA" id="ARBA00023002"/>
    </source>
</evidence>
<dbReference type="PANTHER" id="PTHR11773">
    <property type="entry name" value="GLYCINE DEHYDROGENASE, DECARBOXYLATING"/>
    <property type="match status" value="1"/>
</dbReference>
<dbReference type="GO" id="GO:0005960">
    <property type="term" value="C:glycine cleavage complex"/>
    <property type="evidence" value="ECO:0007669"/>
    <property type="project" value="TreeGrafter"/>
</dbReference>
<evidence type="ECO:0000313" key="5">
    <source>
        <dbReference type="Proteomes" id="UP000275777"/>
    </source>
</evidence>
<dbReference type="InterPro" id="IPR015424">
    <property type="entry name" value="PyrdxlP-dep_Trfase"/>
</dbReference>
<dbReference type="AlphaFoldDB" id="A0A447THX7"/>
<dbReference type="GO" id="GO:0019464">
    <property type="term" value="P:glycine decarboxylation via glycine cleavage system"/>
    <property type="evidence" value="ECO:0007669"/>
    <property type="project" value="TreeGrafter"/>
</dbReference>
<sequence>MVAVAADVMALVALKSPAEMGADIALGNTQRFGVPMGFGGRTPPISRSRTR</sequence>
<proteinExistence type="predicted"/>
<gene>
    <name evidence="4" type="primary">gcvP_4</name>
    <name evidence="4" type="ORF">NCTC9695_05012</name>
</gene>
<dbReference type="Pfam" id="PF02347">
    <property type="entry name" value="GDC-P"/>
    <property type="match status" value="1"/>
</dbReference>
<accession>A0A447THX7</accession>
<dbReference type="Gene3D" id="3.40.640.10">
    <property type="entry name" value="Type I PLP-dependent aspartate aminotransferase-like (Major domain)"/>
    <property type="match status" value="1"/>
</dbReference>
<reference evidence="4 5" key="1">
    <citation type="submission" date="2018-12" db="EMBL/GenBank/DDBJ databases">
        <authorList>
            <consortium name="Pathogen Informatics"/>
        </authorList>
    </citation>
    <scope>NUCLEOTIDE SEQUENCE [LARGE SCALE GENOMIC DNA]</scope>
    <source>
        <strain evidence="4 5">NCTC9695</strain>
    </source>
</reference>